<evidence type="ECO:0000256" key="2">
    <source>
        <dbReference type="SAM" id="SignalP"/>
    </source>
</evidence>
<feature type="compositionally biased region" description="Basic and acidic residues" evidence="1">
    <location>
        <begin position="150"/>
        <end position="166"/>
    </location>
</feature>
<dbReference type="Proteomes" id="UP000885750">
    <property type="component" value="Unassembled WGS sequence"/>
</dbReference>
<keyword evidence="2" id="KW-0732">Signal</keyword>
<feature type="chain" id="PRO_5030706451" evidence="2">
    <location>
        <begin position="23"/>
        <end position="233"/>
    </location>
</feature>
<gene>
    <name evidence="3" type="ORF">ENJ51_12305</name>
</gene>
<protein>
    <submittedName>
        <fullName evidence="3">Uncharacterized protein</fullName>
    </submittedName>
</protein>
<organism evidence="3">
    <name type="scientific">Leucothrix mucor</name>
    <dbReference type="NCBI Taxonomy" id="45248"/>
    <lineage>
        <taxon>Bacteria</taxon>
        <taxon>Pseudomonadati</taxon>
        <taxon>Pseudomonadota</taxon>
        <taxon>Gammaproteobacteria</taxon>
        <taxon>Thiotrichales</taxon>
        <taxon>Thiotrichaceae</taxon>
        <taxon>Leucothrix</taxon>
    </lineage>
</organism>
<sequence length="233" mass="25911">MNIKIGIGIVVSFLAITSFSNAESLVTCESVDRLNKANAVLKKLFNEDIDKQTKLIISPFCKVTAIDNIMLAKNGVYGSHLFIKDGKESYKQKIFKSNKDIMKCLLPMYIKKGNSLKGGCIITNISKDNILSVKYKPVSNDLSTIPSDDSAEKKQTLPDGTIRDVPDSGIDILSAPERAIGPSIEITEEIKNRKPRNIIYRPAKSVRDSNRCVEKNTEACKRRENKLTGENDE</sequence>
<comment type="caution">
    <text evidence="3">The sequence shown here is derived from an EMBL/GenBank/DDBJ whole genome shotgun (WGS) entry which is preliminary data.</text>
</comment>
<dbReference type="AlphaFoldDB" id="A0A7V2T1T5"/>
<evidence type="ECO:0000313" key="3">
    <source>
        <dbReference type="EMBL" id="HFC93582.1"/>
    </source>
</evidence>
<dbReference type="EMBL" id="DRMS01000466">
    <property type="protein sequence ID" value="HFC93582.1"/>
    <property type="molecule type" value="Genomic_DNA"/>
</dbReference>
<proteinExistence type="predicted"/>
<evidence type="ECO:0000256" key="1">
    <source>
        <dbReference type="SAM" id="MobiDB-lite"/>
    </source>
</evidence>
<feature type="region of interest" description="Disordered" evidence="1">
    <location>
        <begin position="144"/>
        <end position="168"/>
    </location>
</feature>
<reference evidence="3" key="1">
    <citation type="journal article" date="2020" name="mSystems">
        <title>Genome- and Community-Level Interaction Insights into Carbon Utilization and Element Cycling Functions of Hydrothermarchaeota in Hydrothermal Sediment.</title>
        <authorList>
            <person name="Zhou Z."/>
            <person name="Liu Y."/>
            <person name="Xu W."/>
            <person name="Pan J."/>
            <person name="Luo Z.H."/>
            <person name="Li M."/>
        </authorList>
    </citation>
    <scope>NUCLEOTIDE SEQUENCE [LARGE SCALE GENOMIC DNA]</scope>
    <source>
        <strain evidence="3">HyVt-493</strain>
    </source>
</reference>
<feature type="signal peptide" evidence="2">
    <location>
        <begin position="1"/>
        <end position="22"/>
    </location>
</feature>
<accession>A0A7V2T1T5</accession>
<name>A0A7V2T1T5_LEUMU</name>